<name>A0A1C4Z6D1_9ACTN</name>
<gene>
    <name evidence="1" type="ORF">GA0074696_4082</name>
</gene>
<reference evidence="1 2" key="1">
    <citation type="submission" date="2016-06" db="EMBL/GenBank/DDBJ databases">
        <authorList>
            <person name="Kjaerup R.B."/>
            <person name="Dalgaard T.S."/>
            <person name="Juul-Madsen H.R."/>
        </authorList>
    </citation>
    <scope>NUCLEOTIDE SEQUENCE [LARGE SCALE GENOMIC DNA]</scope>
    <source>
        <strain evidence="1 2">DSM 43821</strain>
    </source>
</reference>
<evidence type="ECO:0000313" key="2">
    <source>
        <dbReference type="Proteomes" id="UP000198228"/>
    </source>
</evidence>
<protein>
    <recommendedName>
        <fullName evidence="3">Homeodomain-like domain-containing protein</fullName>
    </recommendedName>
</protein>
<sequence length="40" mass="4706">MYPFIEAEQAGSRNVKRACELMKVSRSAYYQHARGERSER</sequence>
<accession>A0A1C4Z6D1</accession>
<dbReference type="Proteomes" id="UP000198228">
    <property type="component" value="Chromosome I"/>
</dbReference>
<proteinExistence type="predicted"/>
<evidence type="ECO:0008006" key="3">
    <source>
        <dbReference type="Google" id="ProtNLM"/>
    </source>
</evidence>
<evidence type="ECO:0000313" key="1">
    <source>
        <dbReference type="EMBL" id="SCF28444.1"/>
    </source>
</evidence>
<dbReference type="AlphaFoldDB" id="A0A1C4Z6D1"/>
<dbReference type="EMBL" id="LT607410">
    <property type="protein sequence ID" value="SCF28444.1"/>
    <property type="molecule type" value="Genomic_DNA"/>
</dbReference>
<organism evidence="1 2">
    <name type="scientific">Micromonospora purpureochromogenes</name>
    <dbReference type="NCBI Taxonomy" id="47872"/>
    <lineage>
        <taxon>Bacteria</taxon>
        <taxon>Bacillati</taxon>
        <taxon>Actinomycetota</taxon>
        <taxon>Actinomycetes</taxon>
        <taxon>Micromonosporales</taxon>
        <taxon>Micromonosporaceae</taxon>
        <taxon>Micromonospora</taxon>
    </lineage>
</organism>